<reference evidence="1 2" key="1">
    <citation type="journal article" date="1991" name="Int. J. Syst. Bacteriol.">
        <title>Description of the erythromycin-producing bacterium Arthrobacter sp. strain NRRL B-3381 as Aeromicrobium erythreum gen. nov., sp. nov.</title>
        <authorList>
            <person name="Miller E.S."/>
            <person name="Woese C.R."/>
            <person name="Brenner S."/>
        </authorList>
    </citation>
    <scope>NUCLEOTIDE SEQUENCE [LARGE SCALE GENOMIC DNA]</scope>
    <source>
        <strain evidence="1 2">AR18</strain>
    </source>
</reference>
<sequence length="477" mass="50548">MVPRIRAFETRSVDVSPLQDLATLLSLDLGRTHVVGSEPLTTSPHRLAECMAAAMAAHGAAASAFGTSRGAPPREVRVRTDDALLQLMAVFATRVGDVPAAATMEDPHLLADSDFYTCRDGRQVFVLLSYPHLRDRALRVLGCAPGADRIAAAAATWDALALEEAIVAAGGTATMVRTREEWAASDVGRAVAGEPLVRVERTGDADPVTRATLAASQPPLTGVRVVDVTHVIAGPVATRLLAELGADVLHVSRPDRPDPSAMIIETGAGKRNAYCDLRTPTGRADLHDVLRGADVVVHGYRHLSQFGIDAAQLARDHPGIVVGDVHGWGDRGPWSDRGGFDQLACAATGFALEEGGGDRAALPPTYLLNDYVAAFLLAAGIETALHRQATEGGSWHVHVDLARVCTWVQSFGDNPHQLSAGPDLREHLDAVATVETDGPFGRVAALPSLLDVTPTWDLHRGVPWPLGSAPMAWAEPR</sequence>
<dbReference type="Proteomes" id="UP000067689">
    <property type="component" value="Chromosome"/>
</dbReference>
<name>A0A0U4B666_9ACTN</name>
<dbReference type="Gene3D" id="3.30.1540.10">
    <property type="entry name" value="formyl-coa transferase, domain 3"/>
    <property type="match status" value="1"/>
</dbReference>
<dbReference type="Pfam" id="PF02515">
    <property type="entry name" value="CoA_transf_3"/>
    <property type="match status" value="1"/>
</dbReference>
<dbReference type="PATRIC" id="fig|2041.4.peg.417"/>
<proteinExistence type="predicted"/>
<dbReference type="KEGG" id="aer:AERYTH_01945"/>
<dbReference type="Gene3D" id="3.40.50.10540">
    <property type="entry name" value="Crotonobetainyl-coa:carnitine coa-transferase, domain 1"/>
    <property type="match status" value="2"/>
</dbReference>
<dbReference type="AlphaFoldDB" id="A0A0U4B666"/>
<dbReference type="PANTHER" id="PTHR48228:SF4">
    <property type="entry name" value="BLR3030 PROTEIN"/>
    <property type="match status" value="1"/>
</dbReference>
<keyword evidence="2" id="KW-1185">Reference proteome</keyword>
<dbReference type="InterPro" id="IPR023606">
    <property type="entry name" value="CoA-Trfase_III_dom_1_sf"/>
</dbReference>
<organism evidence="1 2">
    <name type="scientific">Aeromicrobium erythreum</name>
    <dbReference type="NCBI Taxonomy" id="2041"/>
    <lineage>
        <taxon>Bacteria</taxon>
        <taxon>Bacillati</taxon>
        <taxon>Actinomycetota</taxon>
        <taxon>Actinomycetes</taxon>
        <taxon>Propionibacteriales</taxon>
        <taxon>Nocardioidaceae</taxon>
        <taxon>Aeromicrobium</taxon>
    </lineage>
</organism>
<accession>A0A0U4B666</accession>
<dbReference type="InterPro" id="IPR050509">
    <property type="entry name" value="CoA-transferase_III"/>
</dbReference>
<dbReference type="PANTHER" id="PTHR48228">
    <property type="entry name" value="SUCCINYL-COA--D-CITRAMALATE COA-TRANSFERASE"/>
    <property type="match status" value="1"/>
</dbReference>
<dbReference type="GO" id="GO:0003824">
    <property type="term" value="F:catalytic activity"/>
    <property type="evidence" value="ECO:0007669"/>
    <property type="project" value="InterPro"/>
</dbReference>
<dbReference type="EMBL" id="CP011502">
    <property type="protein sequence ID" value="ALX03545.1"/>
    <property type="molecule type" value="Genomic_DNA"/>
</dbReference>
<evidence type="ECO:0000313" key="2">
    <source>
        <dbReference type="Proteomes" id="UP000067689"/>
    </source>
</evidence>
<evidence type="ECO:0008006" key="3">
    <source>
        <dbReference type="Google" id="ProtNLM"/>
    </source>
</evidence>
<dbReference type="InterPro" id="IPR003673">
    <property type="entry name" value="CoA-Trfase_fam_III"/>
</dbReference>
<dbReference type="STRING" id="2041.AERYTH_01945"/>
<evidence type="ECO:0000313" key="1">
    <source>
        <dbReference type="EMBL" id="ALX03545.1"/>
    </source>
</evidence>
<dbReference type="SUPFAM" id="SSF89796">
    <property type="entry name" value="CoA-transferase family III (CaiB/BaiF)"/>
    <property type="match status" value="2"/>
</dbReference>
<gene>
    <name evidence="1" type="ORF">AERYTH_01945</name>
</gene>
<dbReference type="InterPro" id="IPR044855">
    <property type="entry name" value="CoA-Trfase_III_dom3_sf"/>
</dbReference>
<protein>
    <recommendedName>
        <fullName evidence="3">CoA transferase</fullName>
    </recommendedName>
</protein>